<evidence type="ECO:0000259" key="5">
    <source>
        <dbReference type="PROSITE" id="PS50837"/>
    </source>
</evidence>
<dbReference type="Proteomes" id="UP001595696">
    <property type="component" value="Unassembled WGS sequence"/>
</dbReference>
<dbReference type="InterPro" id="IPR029052">
    <property type="entry name" value="Metallo-depent_PP-like"/>
</dbReference>
<organism evidence="6 7">
    <name type="scientific">Nocardia jiangsuensis</name>
    <dbReference type="NCBI Taxonomy" id="1691563"/>
    <lineage>
        <taxon>Bacteria</taxon>
        <taxon>Bacillati</taxon>
        <taxon>Actinomycetota</taxon>
        <taxon>Actinomycetes</taxon>
        <taxon>Mycobacteriales</taxon>
        <taxon>Nocardiaceae</taxon>
        <taxon>Nocardia</taxon>
    </lineage>
</organism>
<dbReference type="InterPro" id="IPR035897">
    <property type="entry name" value="Toll_tir_struct_dom_sf"/>
</dbReference>
<accession>A0ABV8DSM0</accession>
<dbReference type="Pfam" id="PF13676">
    <property type="entry name" value="TIR_2"/>
    <property type="match status" value="1"/>
</dbReference>
<dbReference type="InterPro" id="IPR011047">
    <property type="entry name" value="Quinoprotein_ADH-like_sf"/>
</dbReference>
<dbReference type="PROSITE" id="PS50104">
    <property type="entry name" value="TIR"/>
    <property type="match status" value="1"/>
</dbReference>
<dbReference type="Pfam" id="PF00400">
    <property type="entry name" value="WD40"/>
    <property type="match status" value="6"/>
</dbReference>
<feature type="repeat" description="WD" evidence="3">
    <location>
        <begin position="1794"/>
        <end position="1827"/>
    </location>
</feature>
<feature type="repeat" description="WD" evidence="3">
    <location>
        <begin position="1628"/>
        <end position="1669"/>
    </location>
</feature>
<dbReference type="InterPro" id="IPR000157">
    <property type="entry name" value="TIR_dom"/>
</dbReference>
<dbReference type="PANTHER" id="PTHR22847:SF637">
    <property type="entry name" value="WD REPEAT DOMAIN 5B"/>
    <property type="match status" value="1"/>
</dbReference>
<dbReference type="InterPro" id="IPR027417">
    <property type="entry name" value="P-loop_NTPase"/>
</dbReference>
<dbReference type="PROSITE" id="PS50082">
    <property type="entry name" value="WD_REPEATS_2"/>
    <property type="match status" value="12"/>
</dbReference>
<evidence type="ECO:0000313" key="7">
    <source>
        <dbReference type="Proteomes" id="UP001595696"/>
    </source>
</evidence>
<dbReference type="Pfam" id="PF12894">
    <property type="entry name" value="ANAPC4_WD40"/>
    <property type="match status" value="1"/>
</dbReference>
<dbReference type="Pfam" id="PF00805">
    <property type="entry name" value="Pentapeptide"/>
    <property type="match status" value="1"/>
</dbReference>
<evidence type="ECO:0000259" key="4">
    <source>
        <dbReference type="PROSITE" id="PS50104"/>
    </source>
</evidence>
<dbReference type="PANTHER" id="PTHR22847">
    <property type="entry name" value="WD40 REPEAT PROTEIN"/>
    <property type="match status" value="1"/>
</dbReference>
<dbReference type="PROSITE" id="PS50837">
    <property type="entry name" value="NACHT"/>
    <property type="match status" value="1"/>
</dbReference>
<feature type="repeat" description="WD" evidence="3">
    <location>
        <begin position="1309"/>
        <end position="1331"/>
    </location>
</feature>
<sequence>MADQGRARDFFVSYSPADERWATWLAWQLETAGYSTLIQAWDFVPGTNFIDFMDRGVRDSSVMLALLSEHYLASRYGTMEWQAAMRTDPGKLIPVRIGECAPEGLLATLTWIDLLGVTDAERARAVLFDRVRQVLAGRNKPAAAPGFPVGRYDDRHFPELERAAAAAAERANRHVPVAEPGFPGSPGSAPRQPGVSVLHIAGPRFGRGLLGNEPGTARDLQSRIWANVTHAVDAGVPAPELLVVSGDLTESGKPKEADEALAFLTGLRVLLGLEPDRIAVVPGNHDVSKAACHAYFLNCEARDRTPQPPYFPKLEQFTRLFGELYQGLEHLVFDVGQPWTLFPIPALRVVVAGLDSTMAATHLPEDDHGLLGEVQAAWFAERLRAFENDGWLRIGLVRHDPLPGPGGDPRDPALLHDVPVLSRLLGNRLNLLLHGPGPGGVLADRLDGVLPVLPAAAPGAAEILHITADGVARYPAGATEPAALVPVEFTGAAAALTAAADTPALPAAPDPTADDPALDPHHRLLARVAEVVEARHQGATVRRVAAVPPHLLITRDADGVTVQSRVAVHVGEVTRDVVDAVLAHEPGFGSELVYRGAPPPRSLREEAAGYGLRVRSFSEFQGLLDLDDYLAGQAARLRTDQRYPPELYVPQRFRVLDHGDQRIEDDLVAELLRVVAADQGRFVLVLGDFGRGKTFALRELARRITETMPALVPILVELRHLDKTHSVDALVAAHLANHGEDRIDLKALRYMLAEGRVVLLFDGFDELVNRISYEFAADHLETLLRAAEGKAKIVVAARTQHFASRAQVLTALGERVGALRERRILGIEEFGPPQIQAFLANRYGGDTARAEARMRLLTGIEELLGLARNPRMLSFIADLDDRRLRAAAGARQAVGAAGLYREILEFWLSYEADRAGGGPGAQPGLRVTEMWQAITAFALRVWETGEPCLRRAELTDVARELVELVGPQRLSIPQSAHAIGSGSLLVRTDEDLFGFIHASVAEWLVADHIADRFRGGDRTPPQLAQALLSPLSVDFLCDLTDPRSLREWAELVLAEPDADEVLRTNAIRVTTRLRSSRSADLRGAVLAGEDLSYRDLREVDLTGADLTGARLVGTDLRGAVLRDAGLVGARLDEADLTGADLTGADLSRSRLTRTDLTGARTDRAHWLRAALLAVTGAPDGLDRLGAAVLPGGRAITEFAPAALGVRHGFHARHGRLPQPIAYSPDGGTIAIGSDDGGVHLYDADTGRPLRTLQGHRARTFAVLYAGSLLISGSGDGNVGLWDPGTGESRNILRGHREWAWPVVAGDGVLATGDADGVLRIWSLPDGELRHETEPAGAGELIYTLAVHGTRLAAGYRDGTVRVRDVATGAELHRFTAATGAVYRLAFDPTGTVLAVGGARGALALWNPATGLHDLPGHTGAVYTLAFHPARPLLASGDTDGMIRLWDTVTGELAHTAADHAAALYWVAFDQAGDLLASADSAGVVCVRDADTAVTRHRLTAHTGSVWPFAFRPGGGQLAVTDDQFTTRLWDPGTGHCRHTLAGHGRSIRTVAFNADSSMLAACGNDGSVRLWDPVTGGSGRRLVGSEDRLVTYESAAFVPGRPQTLATVGNDGRLSLLDLGTGLYERHLGVDAAPIWASAFDPTGTLLATANDDDTVVLWRRTTGAQYLVCREHRGRVRSIAFDATGTLMATGCDDSLVRVWDVRSGELVRTLRGHTDRVYAVAFHGAAVISASWDTTARIWDLGTGALRHELTRHSDRLWTAAADPVTGLLATAGDDLVVRLWDIATGRHLHTLEGHRRRVWSVTFDPAGKLLAGGGDDGTVLLWDLADIAEPRIRAALLGLPEGWAALAPDGRYKVSGDTAGQFWHVVGTTRFETGELDAQLPEIRRLAPDEPL</sequence>
<dbReference type="InterPro" id="IPR020472">
    <property type="entry name" value="WD40_PAC1"/>
</dbReference>
<dbReference type="InterPro" id="IPR024977">
    <property type="entry name" value="Apc4-like_WD40_dom"/>
</dbReference>
<dbReference type="InterPro" id="IPR001680">
    <property type="entry name" value="WD40_rpt"/>
</dbReference>
<dbReference type="InterPro" id="IPR015943">
    <property type="entry name" value="WD40/YVTN_repeat-like_dom_sf"/>
</dbReference>
<feature type="repeat" description="WD" evidence="3">
    <location>
        <begin position="1712"/>
        <end position="1751"/>
    </location>
</feature>
<name>A0ABV8DSM0_9NOCA</name>
<dbReference type="InterPro" id="IPR054571">
    <property type="entry name" value="NA-iREase3_dom"/>
</dbReference>
<dbReference type="Pfam" id="PF22739">
    <property type="entry name" value="NA-iREase3"/>
    <property type="match status" value="1"/>
</dbReference>
<feature type="repeat" description="WD" evidence="3">
    <location>
        <begin position="1670"/>
        <end position="1711"/>
    </location>
</feature>
<feature type="domain" description="TIR" evidence="4">
    <location>
        <begin position="6"/>
        <end position="135"/>
    </location>
</feature>
<dbReference type="SUPFAM" id="SSF52540">
    <property type="entry name" value="P-loop containing nucleoside triphosphate hydrolases"/>
    <property type="match status" value="1"/>
</dbReference>
<feature type="repeat" description="WD" evidence="3">
    <location>
        <begin position="1752"/>
        <end position="1793"/>
    </location>
</feature>
<dbReference type="SUPFAM" id="SSF52200">
    <property type="entry name" value="Toll/Interleukin receptor TIR domain"/>
    <property type="match status" value="1"/>
</dbReference>
<comment type="caution">
    <text evidence="6">The sequence shown here is derived from an EMBL/GenBank/DDBJ whole genome shotgun (WGS) entry which is preliminary data.</text>
</comment>
<feature type="repeat" description="WD" evidence="3">
    <location>
        <begin position="1414"/>
        <end position="1455"/>
    </location>
</feature>
<dbReference type="PRINTS" id="PR00320">
    <property type="entry name" value="GPROTEINBRPT"/>
</dbReference>
<dbReference type="SUPFAM" id="SSF56300">
    <property type="entry name" value="Metallo-dependent phosphatases"/>
    <property type="match status" value="1"/>
</dbReference>
<feature type="repeat" description="WD" evidence="3">
    <location>
        <begin position="1498"/>
        <end position="1539"/>
    </location>
</feature>
<dbReference type="SMART" id="SM00564">
    <property type="entry name" value="PQQ"/>
    <property type="match status" value="3"/>
</dbReference>
<feature type="repeat" description="WD" evidence="3">
    <location>
        <begin position="1540"/>
        <end position="1572"/>
    </location>
</feature>
<feature type="repeat" description="WD" evidence="3">
    <location>
        <begin position="1220"/>
        <end position="1251"/>
    </location>
</feature>
<evidence type="ECO:0000256" key="1">
    <source>
        <dbReference type="ARBA" id="ARBA00022574"/>
    </source>
</evidence>
<dbReference type="SUPFAM" id="SSF141571">
    <property type="entry name" value="Pentapeptide repeat-like"/>
    <property type="match status" value="1"/>
</dbReference>
<dbReference type="Pfam" id="PF05729">
    <property type="entry name" value="NACHT"/>
    <property type="match status" value="1"/>
</dbReference>
<dbReference type="EMBL" id="JBHSAX010000013">
    <property type="protein sequence ID" value="MFC3962966.1"/>
    <property type="molecule type" value="Genomic_DNA"/>
</dbReference>
<dbReference type="Gene3D" id="3.40.50.10140">
    <property type="entry name" value="Toll/interleukin-1 receptor homology (TIR) domain"/>
    <property type="match status" value="1"/>
</dbReference>
<feature type="repeat" description="WD" evidence="3">
    <location>
        <begin position="1374"/>
        <end position="1406"/>
    </location>
</feature>
<dbReference type="SMART" id="SM00320">
    <property type="entry name" value="WD40"/>
    <property type="match status" value="15"/>
</dbReference>
<dbReference type="Gene3D" id="2.160.20.80">
    <property type="entry name" value="E3 ubiquitin-protein ligase SopA"/>
    <property type="match status" value="1"/>
</dbReference>
<evidence type="ECO:0000313" key="6">
    <source>
        <dbReference type="EMBL" id="MFC3962966.1"/>
    </source>
</evidence>
<feature type="domain" description="NACHT" evidence="5">
    <location>
        <begin position="681"/>
        <end position="799"/>
    </location>
</feature>
<dbReference type="InterPro" id="IPR018391">
    <property type="entry name" value="PQQ_b-propeller_rpt"/>
</dbReference>
<protein>
    <submittedName>
        <fullName evidence="6">TIR domain-containing protein</fullName>
    </submittedName>
</protein>
<reference evidence="7" key="1">
    <citation type="journal article" date="2019" name="Int. J. Syst. Evol. Microbiol.">
        <title>The Global Catalogue of Microorganisms (GCM) 10K type strain sequencing project: providing services to taxonomists for standard genome sequencing and annotation.</title>
        <authorList>
            <consortium name="The Broad Institute Genomics Platform"/>
            <consortium name="The Broad Institute Genome Sequencing Center for Infectious Disease"/>
            <person name="Wu L."/>
            <person name="Ma J."/>
        </authorList>
    </citation>
    <scope>NUCLEOTIDE SEQUENCE [LARGE SCALE GENOMIC DNA]</scope>
    <source>
        <strain evidence="7">CGMCC 4.7330</strain>
    </source>
</reference>
<dbReference type="InterPro" id="IPR007111">
    <property type="entry name" value="NACHT_NTPase"/>
</dbReference>
<proteinExistence type="predicted"/>
<dbReference type="RefSeq" id="WP_378612708.1">
    <property type="nucleotide sequence ID" value="NZ_JBHSAX010000013.1"/>
</dbReference>
<dbReference type="Gene3D" id="3.40.50.300">
    <property type="entry name" value="P-loop containing nucleotide triphosphate hydrolases"/>
    <property type="match status" value="1"/>
</dbReference>
<evidence type="ECO:0000256" key="3">
    <source>
        <dbReference type="PROSITE-ProRule" id="PRU00221"/>
    </source>
</evidence>
<keyword evidence="1 3" id="KW-0853">WD repeat</keyword>
<keyword evidence="7" id="KW-1185">Reference proteome</keyword>
<dbReference type="PROSITE" id="PS50294">
    <property type="entry name" value="WD_REPEATS_REGION"/>
    <property type="match status" value="7"/>
</dbReference>
<gene>
    <name evidence="6" type="ORF">ACFO0B_13305</name>
</gene>
<dbReference type="Gene3D" id="2.130.10.10">
    <property type="entry name" value="YVTN repeat-like/Quinoprotein amine dehydrogenase"/>
    <property type="match status" value="4"/>
</dbReference>
<dbReference type="SMART" id="SM00255">
    <property type="entry name" value="TIR"/>
    <property type="match status" value="1"/>
</dbReference>
<dbReference type="InterPro" id="IPR019775">
    <property type="entry name" value="WD40_repeat_CS"/>
</dbReference>
<dbReference type="SUPFAM" id="SSF50998">
    <property type="entry name" value="Quinoprotein alcohol dehydrogenase-like"/>
    <property type="match status" value="2"/>
</dbReference>
<keyword evidence="2" id="KW-0677">Repeat</keyword>
<dbReference type="PROSITE" id="PS00678">
    <property type="entry name" value="WD_REPEATS_1"/>
    <property type="match status" value="4"/>
</dbReference>
<dbReference type="CDD" id="cd00200">
    <property type="entry name" value="WD40"/>
    <property type="match status" value="2"/>
</dbReference>
<feature type="repeat" description="WD" evidence="3">
    <location>
        <begin position="1252"/>
        <end position="1291"/>
    </location>
</feature>
<dbReference type="InterPro" id="IPR001646">
    <property type="entry name" value="5peptide_repeat"/>
</dbReference>
<dbReference type="Gene3D" id="3.60.21.10">
    <property type="match status" value="1"/>
</dbReference>
<evidence type="ECO:0000256" key="2">
    <source>
        <dbReference type="ARBA" id="ARBA00022737"/>
    </source>
</evidence>